<protein>
    <submittedName>
        <fullName evidence="3">Ig-like domain-containing protein</fullName>
    </submittedName>
</protein>
<dbReference type="InterPro" id="IPR013783">
    <property type="entry name" value="Ig-like_fold"/>
</dbReference>
<evidence type="ECO:0000259" key="2">
    <source>
        <dbReference type="PROSITE" id="PS50835"/>
    </source>
</evidence>
<evidence type="ECO:0000256" key="1">
    <source>
        <dbReference type="SAM" id="MobiDB-lite"/>
    </source>
</evidence>
<dbReference type="WBParaSite" id="EVEC_0000529701-mRNA-1">
    <property type="protein sequence ID" value="EVEC_0000529701-mRNA-1"/>
    <property type="gene ID" value="EVEC_0000529701"/>
</dbReference>
<accession>A0A0N4V518</accession>
<evidence type="ECO:0000313" key="3">
    <source>
        <dbReference type="WBParaSite" id="EVEC_0000529701-mRNA-1"/>
    </source>
</evidence>
<dbReference type="InterPro" id="IPR013098">
    <property type="entry name" value="Ig_I-set"/>
</dbReference>
<feature type="domain" description="Ig-like" evidence="2">
    <location>
        <begin position="1023"/>
        <end position="1116"/>
    </location>
</feature>
<feature type="domain" description="Ig-like" evidence="2">
    <location>
        <begin position="85"/>
        <end position="181"/>
    </location>
</feature>
<feature type="region of interest" description="Disordered" evidence="1">
    <location>
        <begin position="359"/>
        <end position="391"/>
    </location>
</feature>
<dbReference type="PANTHER" id="PTHR47633">
    <property type="entry name" value="IMMUNOGLOBULIN"/>
    <property type="match status" value="1"/>
</dbReference>
<dbReference type="SMART" id="SM00409">
    <property type="entry name" value="IG"/>
    <property type="match status" value="5"/>
</dbReference>
<sequence>MEIEEDEEQWTKVKMIKSSGSFKPMLKLQVGETTSYATNRESVIHRNVETLEETHLIRSRGVGTDAYSEEHSSSEIKSYTVAQPPKFVQRLQCDVPLVIKAFRVLATDTLTLVVEVVSNPPAIFEWYCNDKPVKQDRRRFKIRHGVNITTLTVECPEQGVYKCTATNPAGISTTYGYVTVSEPPRYKTWAEQNSSLVTEEEEAIIEEGIEIVKVDMPPKFTTQIPNLTLKPGIEAVIDVEVKASPPASFKWFVNGIAVREAAENFETYYPSVNRCVARFPFPQSGEYMVVAENSRGRDESIGYIKIIRGKFLAHAELLSFKEIPVKNFISLGKTQSKQLFFEWVVVTEVADYLRPPIPRESNRQHFQSNDSLHRKVQVQNTSEERFGPTGRASSVTKYVDFYEESTYYQRSSSLPRSLRRDKPYEVTQERRVVKQSTHGNLGQPMLLHSSLKELHRSNIKETNEHDLYRTQSENLRYVPKKPVFLNSLPQEIVLSSKEKLVLSADVEALPQAEIKWNFNGFEIKSSKTTSVLNERNHSTLVILPPVREGDYTVSATNDIGMAIMRTKVVRVKEIQSEITTKGFTSVIPQQVIKSPEMTRNSVTVTTAEDEWLIVNDEDVYRSSTESFETVREAAPKERTHETYSEKQVTQRWEQKKNVEYVKGPTTRVGAPLPKIPEVLEYPKKEIRLGEGESLQLHAKVDAHPPVTFQWFYNNFELKPSRQVIIEQPLRNETKLIVTQPASGYYKMVASNSLGSCSTTTRVVTTTVEELNTETTRYVISQKTERDQQPKYTLVRKGPTELRQDLPSAPKITEKLPPVIKVAEETPLVLEVTAQGVPEPKFTWLFNNFELKQSSTVRIENVNTNTSRIFIEKPLSGRYEVYAENSLGRDSTSTKLLVERISESQQDTVHYSLQAEIAMAPKIVEPLQSETIISDGQSEFCLSVTFTSKLPVSYQWFKSGSLLANSIEHQMTFEKNRISLFVRKPVTEPTVYEVRVTNSAGSDVSRTLVHKQYAEEPKVPEGAPRFKKIFKSLNIEEGSRMHITVTLDDKTMASRFTWYLNGKNLSDLEGCHIISSSRESSLSIDKVNLSTNGELCVVAKNQYGSALCAADVSVIKS</sequence>
<dbReference type="InterPro" id="IPR003599">
    <property type="entry name" value="Ig_sub"/>
</dbReference>
<reference evidence="3" key="1">
    <citation type="submission" date="2017-02" db="UniProtKB">
        <authorList>
            <consortium name="WormBaseParasite"/>
        </authorList>
    </citation>
    <scope>IDENTIFICATION</scope>
</reference>
<proteinExistence type="predicted"/>
<dbReference type="PROSITE" id="PS50835">
    <property type="entry name" value="IG_LIKE"/>
    <property type="match status" value="4"/>
</dbReference>
<feature type="domain" description="Ig-like" evidence="2">
    <location>
        <begin position="920"/>
        <end position="1008"/>
    </location>
</feature>
<dbReference type="InterPro" id="IPR036179">
    <property type="entry name" value="Ig-like_dom_sf"/>
</dbReference>
<dbReference type="AlphaFoldDB" id="A0A0N4V518"/>
<name>A0A0N4V518_ENTVE</name>
<feature type="domain" description="Ig-like" evidence="2">
    <location>
        <begin position="676"/>
        <end position="764"/>
    </location>
</feature>
<dbReference type="SUPFAM" id="SSF48726">
    <property type="entry name" value="Immunoglobulin"/>
    <property type="match status" value="7"/>
</dbReference>
<organism evidence="3">
    <name type="scientific">Enterobius vermicularis</name>
    <name type="common">Human pinworm</name>
    <dbReference type="NCBI Taxonomy" id="51028"/>
    <lineage>
        <taxon>Eukaryota</taxon>
        <taxon>Metazoa</taxon>
        <taxon>Ecdysozoa</taxon>
        <taxon>Nematoda</taxon>
        <taxon>Chromadorea</taxon>
        <taxon>Rhabditida</taxon>
        <taxon>Spirurina</taxon>
        <taxon>Oxyuridomorpha</taxon>
        <taxon>Oxyuroidea</taxon>
        <taxon>Oxyuridae</taxon>
        <taxon>Enterobius</taxon>
    </lineage>
</organism>
<dbReference type="Gene3D" id="2.60.40.10">
    <property type="entry name" value="Immunoglobulins"/>
    <property type="match status" value="7"/>
</dbReference>
<dbReference type="Pfam" id="PF07679">
    <property type="entry name" value="I-set"/>
    <property type="match status" value="6"/>
</dbReference>
<dbReference type="InterPro" id="IPR007110">
    <property type="entry name" value="Ig-like_dom"/>
</dbReference>